<dbReference type="Pfam" id="PF18588">
    <property type="entry name" value="WcbI"/>
    <property type="match status" value="1"/>
</dbReference>
<keyword evidence="3" id="KW-1185">Reference proteome</keyword>
<comment type="caution">
    <text evidence="2">The sequence shown here is derived from an EMBL/GenBank/DDBJ whole genome shotgun (WGS) entry which is preliminary data.</text>
</comment>
<evidence type="ECO:0000313" key="3">
    <source>
        <dbReference type="Proteomes" id="UP001055039"/>
    </source>
</evidence>
<evidence type="ECO:0000313" key="2">
    <source>
        <dbReference type="EMBL" id="GJE65403.1"/>
    </source>
</evidence>
<name>A0ABQ4UEJ3_9HYPH</name>
<proteinExistence type="predicted"/>
<dbReference type="Gene3D" id="3.40.50.12080">
    <property type="match status" value="2"/>
</dbReference>
<sequence>MALRLSRLLAAVPRSWTGRRGSDEIGLNGPRIAVIGNCQAKGVAEAVRILAPGARVRLIPMSTLGRGGQRLDAFAATLKACDHVFSQPFPAGFFPEGGSDALRERLPRMRLFPSIVFTAFHPDAVYVGDLTSVARVKLVPSPLGTYHSAITLFGFLKGLPPERIVGLFREAVFSQLGYLDAWDLAAADLIASSRAIGFDLSDDLLRWSRGGQFMHNINHPRLTVLGDIAARLLREAGIAPRPVAVEAYAPDALLDDAIWPVYPPVATLYGVAGSTVFKRRQRRGAAPETIGLDAFVAESFAIYQAQPRETLTCHRIEHWAASPEIRTLFETA</sequence>
<dbReference type="Proteomes" id="UP001055039">
    <property type="component" value="Unassembled WGS sequence"/>
</dbReference>
<dbReference type="RefSeq" id="WP_238224808.1">
    <property type="nucleotide sequence ID" value="NZ_BAAADH010000044.1"/>
</dbReference>
<organism evidence="2 3">
    <name type="scientific">Methylorubrum aminovorans</name>
    <dbReference type="NCBI Taxonomy" id="269069"/>
    <lineage>
        <taxon>Bacteria</taxon>
        <taxon>Pseudomonadati</taxon>
        <taxon>Pseudomonadota</taxon>
        <taxon>Alphaproteobacteria</taxon>
        <taxon>Hyphomicrobiales</taxon>
        <taxon>Methylobacteriaceae</taxon>
        <taxon>Methylorubrum</taxon>
    </lineage>
</organism>
<dbReference type="InterPro" id="IPR041307">
    <property type="entry name" value="WcbI"/>
</dbReference>
<reference evidence="2" key="1">
    <citation type="journal article" date="2021" name="Front. Microbiol.">
        <title>Comprehensive Comparative Genomics and Phenotyping of Methylobacterium Species.</title>
        <authorList>
            <person name="Alessa O."/>
            <person name="Ogura Y."/>
            <person name="Fujitani Y."/>
            <person name="Takami H."/>
            <person name="Hayashi T."/>
            <person name="Sahin N."/>
            <person name="Tani A."/>
        </authorList>
    </citation>
    <scope>NUCLEOTIDE SEQUENCE</scope>
    <source>
        <strain evidence="2">NBRC 15686</strain>
    </source>
</reference>
<dbReference type="EMBL" id="BPRC01000008">
    <property type="protein sequence ID" value="GJE65403.1"/>
    <property type="molecule type" value="Genomic_DNA"/>
</dbReference>
<evidence type="ECO:0000259" key="1">
    <source>
        <dbReference type="Pfam" id="PF18588"/>
    </source>
</evidence>
<feature type="domain" description="Polysaccharide biosynthesis enzyme WcbI" evidence="1">
    <location>
        <begin position="32"/>
        <end position="240"/>
    </location>
</feature>
<protein>
    <recommendedName>
        <fullName evidence="1">Polysaccharide biosynthesis enzyme WcbI domain-containing protein</fullName>
    </recommendedName>
</protein>
<reference evidence="2" key="2">
    <citation type="submission" date="2021-08" db="EMBL/GenBank/DDBJ databases">
        <authorList>
            <person name="Tani A."/>
            <person name="Ola A."/>
            <person name="Ogura Y."/>
            <person name="Katsura K."/>
            <person name="Hayashi T."/>
        </authorList>
    </citation>
    <scope>NUCLEOTIDE SEQUENCE</scope>
    <source>
        <strain evidence="2">NBRC 15686</strain>
    </source>
</reference>
<accession>A0ABQ4UEJ3</accession>
<gene>
    <name evidence="2" type="ORF">LNAOJCKE_2614</name>
</gene>